<keyword evidence="7" id="KW-1185">Reference proteome</keyword>
<dbReference type="SMART" id="SM00283">
    <property type="entry name" value="MA"/>
    <property type="match status" value="1"/>
</dbReference>
<dbReference type="InterPro" id="IPR004089">
    <property type="entry name" value="MCPsignal_dom"/>
</dbReference>
<evidence type="ECO:0000313" key="7">
    <source>
        <dbReference type="Proteomes" id="UP000509597"/>
    </source>
</evidence>
<evidence type="ECO:0000259" key="5">
    <source>
        <dbReference type="PROSITE" id="PS50111"/>
    </source>
</evidence>
<keyword evidence="1 3" id="KW-0807">Transducer</keyword>
<evidence type="ECO:0000256" key="4">
    <source>
        <dbReference type="SAM" id="Phobius"/>
    </source>
</evidence>
<reference evidence="6 7" key="1">
    <citation type="submission" date="2020-07" db="EMBL/GenBank/DDBJ databases">
        <title>Complete genome sequence of Chitinibacter sp. 2T18.</title>
        <authorList>
            <person name="Bae J.-W."/>
            <person name="Choi J.-W."/>
        </authorList>
    </citation>
    <scope>NUCLEOTIDE SEQUENCE [LARGE SCALE GENOMIC DNA]</scope>
    <source>
        <strain evidence="6 7">2T18</strain>
    </source>
</reference>
<dbReference type="Proteomes" id="UP000509597">
    <property type="component" value="Chromosome"/>
</dbReference>
<gene>
    <name evidence="6" type="ORF">HQ393_16480</name>
</gene>
<dbReference type="GO" id="GO:0016020">
    <property type="term" value="C:membrane"/>
    <property type="evidence" value="ECO:0007669"/>
    <property type="project" value="InterPro"/>
</dbReference>
<feature type="transmembrane region" description="Helical" evidence="4">
    <location>
        <begin position="181"/>
        <end position="202"/>
    </location>
</feature>
<dbReference type="GO" id="GO:0004888">
    <property type="term" value="F:transmembrane signaling receptor activity"/>
    <property type="evidence" value="ECO:0007669"/>
    <property type="project" value="InterPro"/>
</dbReference>
<dbReference type="GO" id="GO:0006935">
    <property type="term" value="P:chemotaxis"/>
    <property type="evidence" value="ECO:0007669"/>
    <property type="project" value="InterPro"/>
</dbReference>
<feature type="domain" description="Methyl-accepting transducer" evidence="5">
    <location>
        <begin position="263"/>
        <end position="513"/>
    </location>
</feature>
<dbReference type="RefSeq" id="WP_179356697.1">
    <property type="nucleotide sequence ID" value="NZ_CP058627.1"/>
</dbReference>
<evidence type="ECO:0000256" key="1">
    <source>
        <dbReference type="ARBA" id="ARBA00023224"/>
    </source>
</evidence>
<dbReference type="PANTHER" id="PTHR32089">
    <property type="entry name" value="METHYL-ACCEPTING CHEMOTAXIS PROTEIN MCPB"/>
    <property type="match status" value="1"/>
</dbReference>
<keyword evidence="4" id="KW-1133">Transmembrane helix</keyword>
<dbReference type="SUPFAM" id="SSF58104">
    <property type="entry name" value="Methyl-accepting chemotaxis protein (MCP) signaling domain"/>
    <property type="match status" value="1"/>
</dbReference>
<dbReference type="PRINTS" id="PR00260">
    <property type="entry name" value="CHEMTRNSDUCR"/>
</dbReference>
<dbReference type="Gene3D" id="1.10.287.950">
    <property type="entry name" value="Methyl-accepting chemotaxis protein"/>
    <property type="match status" value="1"/>
</dbReference>
<dbReference type="EMBL" id="CP058627">
    <property type="protein sequence ID" value="QLG89714.1"/>
    <property type="molecule type" value="Genomic_DNA"/>
</dbReference>
<dbReference type="AlphaFoldDB" id="A0A7H9BR55"/>
<dbReference type="PROSITE" id="PS50111">
    <property type="entry name" value="CHEMOTAXIS_TRANSDUC_2"/>
    <property type="match status" value="1"/>
</dbReference>
<dbReference type="InterPro" id="IPR004090">
    <property type="entry name" value="Chemotax_Me-accpt_rcpt"/>
</dbReference>
<evidence type="ECO:0000256" key="3">
    <source>
        <dbReference type="PROSITE-ProRule" id="PRU00284"/>
    </source>
</evidence>
<protein>
    <submittedName>
        <fullName evidence="6">Methyl-accepting chemotaxis protein</fullName>
    </submittedName>
</protein>
<dbReference type="PANTHER" id="PTHR32089:SF112">
    <property type="entry name" value="LYSOZYME-LIKE PROTEIN-RELATED"/>
    <property type="match status" value="1"/>
</dbReference>
<dbReference type="Pfam" id="PF00015">
    <property type="entry name" value="MCPsignal"/>
    <property type="match status" value="1"/>
</dbReference>
<name>A0A7H9BR55_9NEIS</name>
<proteinExistence type="inferred from homology"/>
<dbReference type="KEGG" id="chiz:HQ393_16480"/>
<sequence>MNKIKHVLMLFVGVVVGLSVLQAGGLYMLLGQLQTVSEYEHSVTDVLVENLVATKYDIVQIQQYITDSAATQEQDGIVDAKKALDDAQIKLDKIASLSSNMSGAVTELKAANQKLYDTGLKMVAAYGQSREAGNQIMKAPDGFDAQSDQAQQGLEKLNGQIEALQEKTVGDVDDKTTELRWVTAVLVILLTACVVAGGVLIYRMIMGLLGGEPSVGKKAAERLSEGDLTYQIPVLDGDRNSLMAYLSRMRARWTDVISGLNGQSMMLHGQAETLHVQADNLSQASAEQSQVAKRIAAKVEELAVTMTQITAQATAAFGQVSQTGEAAMRTTKVLQNVTNEIRQVEVSVYESAENVTNLHKQMAEINSIVTIIREVADQINLLALNAAIEAARAGESGRGFAVVADEVRKLAERTGGSTKSISDMIQNVGSVTQGIVAAIEESVARVGSGVELINSAQGEMAQVLDASIQASKDMAQIHDALDEVSGTSTQIAQSVVQIATMSEQNSSSSADLAQTSSMIGQVADALRSDTSYFKLEHKTDNDVELF</sequence>
<evidence type="ECO:0000313" key="6">
    <source>
        <dbReference type="EMBL" id="QLG89714.1"/>
    </source>
</evidence>
<comment type="similarity">
    <text evidence="2">Belongs to the methyl-accepting chemotaxis (MCP) protein family.</text>
</comment>
<keyword evidence="4" id="KW-0812">Transmembrane</keyword>
<accession>A0A7H9BR55</accession>
<organism evidence="6 7">
    <name type="scientific">Chitinibacter bivalviorum</name>
    <dbReference type="NCBI Taxonomy" id="2739434"/>
    <lineage>
        <taxon>Bacteria</taxon>
        <taxon>Pseudomonadati</taxon>
        <taxon>Pseudomonadota</taxon>
        <taxon>Betaproteobacteria</taxon>
        <taxon>Neisseriales</taxon>
        <taxon>Chitinibacteraceae</taxon>
        <taxon>Chitinibacter</taxon>
    </lineage>
</organism>
<evidence type="ECO:0000256" key="2">
    <source>
        <dbReference type="ARBA" id="ARBA00029447"/>
    </source>
</evidence>
<keyword evidence="4" id="KW-0472">Membrane</keyword>
<dbReference type="GO" id="GO:0007165">
    <property type="term" value="P:signal transduction"/>
    <property type="evidence" value="ECO:0007669"/>
    <property type="project" value="UniProtKB-KW"/>
</dbReference>